<evidence type="ECO:0000256" key="2">
    <source>
        <dbReference type="ARBA" id="ARBA00013048"/>
    </source>
</evidence>
<name>A0ABR6YH49_9BURK</name>
<comment type="caution">
    <text evidence="6">The sequence shown here is derived from an EMBL/GenBank/DDBJ whole genome shotgun (WGS) entry which is preliminary data.</text>
</comment>
<keyword evidence="3" id="KW-0560">Oxidoreductase</keyword>
<evidence type="ECO:0000256" key="3">
    <source>
        <dbReference type="ARBA" id="ARBA00023002"/>
    </source>
</evidence>
<evidence type="ECO:0000259" key="5">
    <source>
        <dbReference type="Pfam" id="PF00171"/>
    </source>
</evidence>
<dbReference type="InterPro" id="IPR010061">
    <property type="entry name" value="MeMal-semiAld_DH"/>
</dbReference>
<dbReference type="Pfam" id="PF00171">
    <property type="entry name" value="Aldedh"/>
    <property type="match status" value="1"/>
</dbReference>
<comment type="similarity">
    <text evidence="1">Belongs to the aldehyde dehydrogenase family.</text>
</comment>
<keyword evidence="4" id="KW-0520">NAD</keyword>
<organism evidence="6 7">
    <name type="scientific">Undibacterium flavidum</name>
    <dbReference type="NCBI Taxonomy" id="2762297"/>
    <lineage>
        <taxon>Bacteria</taxon>
        <taxon>Pseudomonadati</taxon>
        <taxon>Pseudomonadota</taxon>
        <taxon>Betaproteobacteria</taxon>
        <taxon>Burkholderiales</taxon>
        <taxon>Oxalobacteraceae</taxon>
        <taxon>Undibacterium</taxon>
    </lineage>
</organism>
<dbReference type="InterPro" id="IPR016160">
    <property type="entry name" value="Ald_DH_CS_CYS"/>
</dbReference>
<evidence type="ECO:0000256" key="1">
    <source>
        <dbReference type="ARBA" id="ARBA00009986"/>
    </source>
</evidence>
<accession>A0ABR6YH49</accession>
<dbReference type="Gene3D" id="3.40.309.10">
    <property type="entry name" value="Aldehyde Dehydrogenase, Chain A, domain 2"/>
    <property type="match status" value="1"/>
</dbReference>
<evidence type="ECO:0000313" key="7">
    <source>
        <dbReference type="Proteomes" id="UP000624279"/>
    </source>
</evidence>
<dbReference type="NCBIfam" id="TIGR01722">
    <property type="entry name" value="MMSDH"/>
    <property type="match status" value="1"/>
</dbReference>
<dbReference type="EMBL" id="JACOGA010000026">
    <property type="protein sequence ID" value="MBC3875920.1"/>
    <property type="molecule type" value="Genomic_DNA"/>
</dbReference>
<dbReference type="InterPro" id="IPR015590">
    <property type="entry name" value="Aldehyde_DH_dom"/>
</dbReference>
<dbReference type="EC" id="1.2.1.27" evidence="2"/>
<dbReference type="InterPro" id="IPR016162">
    <property type="entry name" value="Ald_DH_N"/>
</dbReference>
<dbReference type="PANTHER" id="PTHR43866:SF3">
    <property type="entry name" value="METHYLMALONATE-SEMIALDEHYDE DEHYDROGENASE [ACYLATING], MITOCHONDRIAL"/>
    <property type="match status" value="1"/>
</dbReference>
<dbReference type="InterPro" id="IPR016161">
    <property type="entry name" value="Ald_DH/histidinol_DH"/>
</dbReference>
<reference evidence="6 7" key="1">
    <citation type="submission" date="2020-08" db="EMBL/GenBank/DDBJ databases">
        <title>Novel species isolated from subtropical streams in China.</title>
        <authorList>
            <person name="Lu H."/>
        </authorList>
    </citation>
    <scope>NUCLEOTIDE SEQUENCE [LARGE SCALE GENOMIC DNA]</scope>
    <source>
        <strain evidence="6 7">LX15W</strain>
    </source>
</reference>
<keyword evidence="7" id="KW-1185">Reference proteome</keyword>
<proteinExistence type="inferred from homology"/>
<evidence type="ECO:0000256" key="4">
    <source>
        <dbReference type="ARBA" id="ARBA00023027"/>
    </source>
</evidence>
<dbReference type="PROSITE" id="PS00070">
    <property type="entry name" value="ALDEHYDE_DEHYDR_CYS"/>
    <property type="match status" value="1"/>
</dbReference>
<dbReference type="SUPFAM" id="SSF53720">
    <property type="entry name" value="ALDH-like"/>
    <property type="match status" value="1"/>
</dbReference>
<dbReference type="Proteomes" id="UP000624279">
    <property type="component" value="Unassembled WGS sequence"/>
</dbReference>
<dbReference type="InterPro" id="IPR016163">
    <property type="entry name" value="Ald_DH_C"/>
</dbReference>
<evidence type="ECO:0000313" key="6">
    <source>
        <dbReference type="EMBL" id="MBC3875920.1"/>
    </source>
</evidence>
<dbReference type="Gene3D" id="3.40.605.10">
    <property type="entry name" value="Aldehyde Dehydrogenase, Chain A, domain 1"/>
    <property type="match status" value="1"/>
</dbReference>
<dbReference type="CDD" id="cd07085">
    <property type="entry name" value="ALDH_F6_MMSDH"/>
    <property type="match status" value="1"/>
</dbReference>
<dbReference type="PANTHER" id="PTHR43866">
    <property type="entry name" value="MALONATE-SEMIALDEHYDE DEHYDROGENASE"/>
    <property type="match status" value="1"/>
</dbReference>
<feature type="domain" description="Aldehyde dehydrogenase" evidence="5">
    <location>
        <begin position="27"/>
        <end position="490"/>
    </location>
</feature>
<protein>
    <recommendedName>
        <fullName evidence="2">methylmalonate-semialdehyde dehydrogenase (CoA acylating)</fullName>
        <ecNumber evidence="2">1.2.1.27</ecNumber>
    </recommendedName>
</protein>
<gene>
    <name evidence="6" type="ORF">H8K55_20190</name>
</gene>
<dbReference type="RefSeq" id="WP_186943901.1">
    <property type="nucleotide sequence ID" value="NZ_JACOGA010000026.1"/>
</dbReference>
<sequence length="511" mass="54886">MELQSKLSSALSSAVPSVKLLINGEFIESRSDQWRNVINPATQQVLARVPFATRQEMQAAVDSAKAAFITWRKTPISTRARIFLKYQQLIRENMTELASILTAEQGKTLPDAEGDIFRGLEVVEHAANIGTLQMGELASNVANGVDTYTINQALGVCAGITPFNFPAMIPLWTFPMAIACGNTFILKPSEQDPMVTMRLAELALEAGIPPGVLNVVHGGEEIVNTICDHPDIRAVSFVGSTRVGTHIYRRATMAGKRAQCMMGAKNHAIILPDANRSHTINNLVGAAFGAAGQRCMALSVVILVGSSQDWLPEIIAKTRTLSVNAGVEANTDIGPVISCAAKERVEELIAQGVKDGAQLVLDGRKPKVPDYPKGNFIGPSIFTHVTPGMSIYDEEIFGPVLCIMFADTLADAITIINANPHGNGTALFTQSGAAARQFEEDVDVGQIGINVPIPVPVPLFSFTGSRASKLGDLGPYGKQVIQFYTQTKTITARWFDDNVNAATVNTTISLK</sequence>